<accession>A0A9W8DT38</accession>
<keyword evidence="2" id="KW-0813">Transport</keyword>
<keyword evidence="5" id="KW-0811">Translocation</keyword>
<feature type="compositionally biased region" description="Basic and acidic residues" evidence="8">
    <location>
        <begin position="28"/>
        <end position="40"/>
    </location>
</feature>
<keyword evidence="4" id="KW-0653">Protein transport</keyword>
<dbReference type="InterPro" id="IPR000156">
    <property type="entry name" value="Ran_bind_dom"/>
</dbReference>
<reference evidence="10" key="1">
    <citation type="submission" date="2022-07" db="EMBL/GenBank/DDBJ databases">
        <title>Phylogenomic reconstructions and comparative analyses of Kickxellomycotina fungi.</title>
        <authorList>
            <person name="Reynolds N.K."/>
            <person name="Stajich J.E."/>
            <person name="Barry K."/>
            <person name="Grigoriev I.V."/>
            <person name="Crous P."/>
            <person name="Smith M.E."/>
        </authorList>
    </citation>
    <scope>NUCLEOTIDE SEQUENCE</scope>
    <source>
        <strain evidence="10">NBRC 100468</strain>
    </source>
</reference>
<dbReference type="SMART" id="SM00160">
    <property type="entry name" value="RanBD"/>
    <property type="match status" value="1"/>
</dbReference>
<feature type="compositionally biased region" description="Basic residues" evidence="8">
    <location>
        <begin position="41"/>
        <end position="50"/>
    </location>
</feature>
<keyword evidence="7" id="KW-0539">Nucleus</keyword>
<dbReference type="AlphaFoldDB" id="A0A9W8DT38"/>
<feature type="compositionally biased region" description="Polar residues" evidence="8">
    <location>
        <begin position="302"/>
        <end position="314"/>
    </location>
</feature>
<dbReference type="GO" id="GO:0015031">
    <property type="term" value="P:protein transport"/>
    <property type="evidence" value="ECO:0007669"/>
    <property type="project" value="UniProtKB-KW"/>
</dbReference>
<evidence type="ECO:0000256" key="2">
    <source>
        <dbReference type="ARBA" id="ARBA00022448"/>
    </source>
</evidence>
<dbReference type="EMBL" id="JANBPU010000093">
    <property type="protein sequence ID" value="KAJ1916732.1"/>
    <property type="molecule type" value="Genomic_DNA"/>
</dbReference>
<feature type="region of interest" description="Disordered" evidence="8">
    <location>
        <begin position="302"/>
        <end position="490"/>
    </location>
</feature>
<name>A0A9W8DT38_9FUNG</name>
<dbReference type="Pfam" id="PF00638">
    <property type="entry name" value="Ran_BP1"/>
    <property type="match status" value="1"/>
</dbReference>
<dbReference type="GO" id="GO:0005643">
    <property type="term" value="C:nuclear pore"/>
    <property type="evidence" value="ECO:0007669"/>
    <property type="project" value="UniProtKB-SubCell"/>
</dbReference>
<dbReference type="PANTHER" id="PTHR38697:SF1">
    <property type="entry name" value="NUCLEAR PORE COMPLEX PROTEIN SIMILAR TO S. CEREVISIAE NUP2 (EUROFUNG)"/>
    <property type="match status" value="1"/>
</dbReference>
<feature type="compositionally biased region" description="Low complexity" evidence="8">
    <location>
        <begin position="474"/>
        <end position="485"/>
    </location>
</feature>
<dbReference type="Pfam" id="PF08911">
    <property type="entry name" value="NUP50"/>
    <property type="match status" value="1"/>
</dbReference>
<feature type="compositionally biased region" description="Low complexity" evidence="8">
    <location>
        <begin position="317"/>
        <end position="329"/>
    </location>
</feature>
<feature type="compositionally biased region" description="Polar residues" evidence="8">
    <location>
        <begin position="125"/>
        <end position="166"/>
    </location>
</feature>
<feature type="compositionally biased region" description="Low complexity" evidence="8">
    <location>
        <begin position="426"/>
        <end position="438"/>
    </location>
</feature>
<protein>
    <recommendedName>
        <fullName evidence="9">RanBD1 domain-containing protein</fullName>
    </recommendedName>
</protein>
<feature type="domain" description="RanBD1" evidence="9">
    <location>
        <begin position="481"/>
        <end position="604"/>
    </location>
</feature>
<feature type="compositionally biased region" description="Basic and acidic residues" evidence="8">
    <location>
        <begin position="183"/>
        <end position="203"/>
    </location>
</feature>
<feature type="compositionally biased region" description="Polar residues" evidence="8">
    <location>
        <begin position="363"/>
        <end position="383"/>
    </location>
</feature>
<feature type="compositionally biased region" description="Low complexity" evidence="8">
    <location>
        <begin position="51"/>
        <end position="73"/>
    </location>
</feature>
<dbReference type="PROSITE" id="PS50196">
    <property type="entry name" value="RANBD1"/>
    <property type="match status" value="1"/>
</dbReference>
<evidence type="ECO:0000256" key="7">
    <source>
        <dbReference type="ARBA" id="ARBA00023242"/>
    </source>
</evidence>
<evidence type="ECO:0000256" key="3">
    <source>
        <dbReference type="ARBA" id="ARBA00022816"/>
    </source>
</evidence>
<feature type="compositionally biased region" description="Polar residues" evidence="8">
    <location>
        <begin position="390"/>
        <end position="420"/>
    </location>
</feature>
<feature type="compositionally biased region" description="Basic and acidic residues" evidence="8">
    <location>
        <begin position="1"/>
        <end position="10"/>
    </location>
</feature>
<dbReference type="GO" id="GO:0051028">
    <property type="term" value="P:mRNA transport"/>
    <property type="evidence" value="ECO:0007669"/>
    <property type="project" value="UniProtKB-KW"/>
</dbReference>
<dbReference type="Gene3D" id="2.30.29.30">
    <property type="entry name" value="Pleckstrin-homology domain (PH domain)/Phosphotyrosine-binding domain (PTB)"/>
    <property type="match status" value="1"/>
</dbReference>
<evidence type="ECO:0000256" key="4">
    <source>
        <dbReference type="ARBA" id="ARBA00022927"/>
    </source>
</evidence>
<dbReference type="SUPFAM" id="SSF50729">
    <property type="entry name" value="PH domain-like"/>
    <property type="match status" value="1"/>
</dbReference>
<feature type="compositionally biased region" description="Low complexity" evidence="8">
    <location>
        <begin position="90"/>
        <end position="116"/>
    </location>
</feature>
<dbReference type="Proteomes" id="UP001150538">
    <property type="component" value="Unassembled WGS sequence"/>
</dbReference>
<comment type="subcellular location">
    <subcellularLocation>
        <location evidence="1">Nucleus</location>
        <location evidence="1">Nuclear pore complex</location>
    </subcellularLocation>
</comment>
<evidence type="ECO:0000256" key="1">
    <source>
        <dbReference type="ARBA" id="ARBA00004567"/>
    </source>
</evidence>
<dbReference type="PANTHER" id="PTHR38697">
    <property type="entry name" value="NUCLEAR PORE COMPLEX PROTEIN SIMILAR TO S. CEREVISIAE NUP2 (EUROFUNG)"/>
    <property type="match status" value="1"/>
</dbReference>
<evidence type="ECO:0000256" key="8">
    <source>
        <dbReference type="SAM" id="MobiDB-lite"/>
    </source>
</evidence>
<feature type="compositionally biased region" description="Acidic residues" evidence="8">
    <location>
        <begin position="16"/>
        <end position="26"/>
    </location>
</feature>
<gene>
    <name evidence="10" type="ORF">H4219_003602</name>
</gene>
<dbReference type="InterPro" id="IPR011993">
    <property type="entry name" value="PH-like_dom_sf"/>
</dbReference>
<sequence length="604" mass="63504">MGKRIADKELTQLNQFDDDNSDDYSGEGEFKRANESELSRRVIKKPKSRLKNAGAGASAATTSASNPAPKTTSLFSGISGFGAPKENTTSSSKGLFSGISLGSFGSTPGSSGFSFGKPAEKTEKSSTLFPSAQQKSDTNSQSTTSATSDGNPLFGTSNSTESSAVGKSNAFGGTPFSFPSFKSDAKATDDDKKGSSGNEDLKKPYMKLRGLNVSFKKHISEILENDPFCDISEIFAEYTKYRKDISATIDSNSQNIKDKKSTATETSATAVSTNSLFSAGGSSEKTTANSLFGSSAGFSLTSNTASSNPDSTSKPAFGSSSSSGFQFGSTATDDKKEDVTAASKLESSSSSSIFGKLGPKPEPSSSSPFAFGSTGSDSAQKTAGSGFGSMDTTSAPQFSFSKLTDQNTSSSLFGTSTATPSFGFGSNSSTTTANAENSTQKEDGSNKDSFGDEKEVESKSDNEEDKKGGDDGNAESTATTNTTTGEEGEVTVHSARVKLYKWDSKNKKYSDMGVGNLKINESADEDGDVKYKARLLCRQEGTNKITLNCAFFKTMLTEHTEGKKEVGVVVVEEGRPVKTLIRIKTPAMAKELYNAIISTKDKLE</sequence>
<feature type="region of interest" description="Disordered" evidence="8">
    <location>
        <begin position="1"/>
        <end position="203"/>
    </location>
</feature>
<comment type="caution">
    <text evidence="10">The sequence shown here is derived from an EMBL/GenBank/DDBJ whole genome shotgun (WGS) entry which is preliminary data.</text>
</comment>
<dbReference type="InterPro" id="IPR015007">
    <property type="entry name" value="NUP2/50/61"/>
</dbReference>
<proteinExistence type="predicted"/>
<dbReference type="InterPro" id="IPR053074">
    <property type="entry name" value="NPC_Nucleoporin"/>
</dbReference>
<evidence type="ECO:0000313" key="10">
    <source>
        <dbReference type="EMBL" id="KAJ1916732.1"/>
    </source>
</evidence>
<keyword evidence="11" id="KW-1185">Reference proteome</keyword>
<dbReference type="OrthoDB" id="185618at2759"/>
<evidence type="ECO:0000259" key="9">
    <source>
        <dbReference type="PROSITE" id="PS50196"/>
    </source>
</evidence>
<keyword evidence="6" id="KW-0906">Nuclear pore complex</keyword>
<evidence type="ECO:0000256" key="6">
    <source>
        <dbReference type="ARBA" id="ARBA00023132"/>
    </source>
</evidence>
<keyword evidence="3" id="KW-0509">mRNA transport</keyword>
<feature type="compositionally biased region" description="Basic and acidic residues" evidence="8">
    <location>
        <begin position="439"/>
        <end position="470"/>
    </location>
</feature>
<evidence type="ECO:0000256" key="5">
    <source>
        <dbReference type="ARBA" id="ARBA00023010"/>
    </source>
</evidence>
<evidence type="ECO:0000313" key="11">
    <source>
        <dbReference type="Proteomes" id="UP001150538"/>
    </source>
</evidence>
<organism evidence="10 11">
    <name type="scientific">Mycoemilia scoparia</name>
    <dbReference type="NCBI Taxonomy" id="417184"/>
    <lineage>
        <taxon>Eukaryota</taxon>
        <taxon>Fungi</taxon>
        <taxon>Fungi incertae sedis</taxon>
        <taxon>Zoopagomycota</taxon>
        <taxon>Kickxellomycotina</taxon>
        <taxon>Kickxellomycetes</taxon>
        <taxon>Kickxellales</taxon>
        <taxon>Kickxellaceae</taxon>
        <taxon>Mycoemilia</taxon>
    </lineage>
</organism>